<dbReference type="Proteomes" id="UP001149331">
    <property type="component" value="Unassembled WGS sequence"/>
</dbReference>
<accession>A0A6N3F5F5</accession>
<dbReference type="EMBL" id="JAJBNC010000002">
    <property type="protein sequence ID" value="MCB5492365.1"/>
    <property type="molecule type" value="Genomic_DNA"/>
</dbReference>
<reference evidence="3" key="3">
    <citation type="submission" date="2022-12" db="EMBL/GenBank/DDBJ databases">
        <title>Genome of R. gnavus strain RSHDN_120.</title>
        <authorList>
            <person name="Abdugheni R."/>
        </authorList>
    </citation>
    <scope>NUCLEOTIDE SEQUENCE</scope>
    <source>
        <strain evidence="3">RSHDN_120</strain>
    </source>
</reference>
<sequence>MNQTTQMQPVNRLYKSRIFAMLYSDRKDLLDLYNAVSGKHYEDPELLEIFQRF</sequence>
<proteinExistence type="predicted"/>
<evidence type="ECO:0000313" key="4">
    <source>
        <dbReference type="EMBL" id="VYU47221.1"/>
    </source>
</evidence>
<reference evidence="2" key="4">
    <citation type="submission" date="2023-01" db="EMBL/GenBank/DDBJ databases">
        <title>Human gut microbiome strain richness.</title>
        <authorList>
            <person name="Chen-Liaw A."/>
        </authorList>
    </citation>
    <scope>NUCLEOTIDE SEQUENCE</scope>
    <source>
        <strain evidence="2">1001217st1_A9_1001217B_191108</strain>
    </source>
</reference>
<dbReference type="AlphaFoldDB" id="A0A6N3F5F5"/>
<reference evidence="4" key="1">
    <citation type="submission" date="2019-11" db="EMBL/GenBank/DDBJ databases">
        <authorList>
            <person name="Feng L."/>
        </authorList>
    </citation>
    <scope>NUCLEOTIDE SEQUENCE</scope>
    <source>
        <strain evidence="4">RgnavusLFYP36</strain>
    </source>
</reference>
<dbReference type="RefSeq" id="WP_009244895.1">
    <property type="nucleotide sequence ID" value="NZ_AP031446.1"/>
</dbReference>
<gene>
    <name evidence="1" type="ORF">LIQ10_01225</name>
    <name evidence="3" type="ORF">O4N78_05220</name>
    <name evidence="2" type="ORF">PNU63_09100</name>
    <name evidence="4" type="ORF">RGLFYP36_01683</name>
</gene>
<dbReference type="EMBL" id="CACRUU010000084">
    <property type="protein sequence ID" value="VYU47221.1"/>
    <property type="molecule type" value="Genomic_DNA"/>
</dbReference>
<protein>
    <submittedName>
        <fullName evidence="4">Uncharacterized protein</fullName>
    </submittedName>
</protein>
<evidence type="ECO:0000313" key="2">
    <source>
        <dbReference type="EMBL" id="MDB8738929.1"/>
    </source>
</evidence>
<organism evidence="4">
    <name type="scientific">Mediterraneibacter gnavus</name>
    <name type="common">Ruminococcus gnavus</name>
    <dbReference type="NCBI Taxonomy" id="33038"/>
    <lineage>
        <taxon>Bacteria</taxon>
        <taxon>Bacillati</taxon>
        <taxon>Bacillota</taxon>
        <taxon>Clostridia</taxon>
        <taxon>Lachnospirales</taxon>
        <taxon>Lachnospiraceae</taxon>
        <taxon>Mediterraneibacter</taxon>
    </lineage>
</organism>
<dbReference type="Proteomes" id="UP001297422">
    <property type="component" value="Unassembled WGS sequence"/>
</dbReference>
<evidence type="ECO:0000313" key="3">
    <source>
        <dbReference type="EMBL" id="MDE1202979.1"/>
    </source>
</evidence>
<dbReference type="GeneID" id="57433464"/>
<dbReference type="Proteomes" id="UP001211731">
    <property type="component" value="Unassembled WGS sequence"/>
</dbReference>
<evidence type="ECO:0000313" key="1">
    <source>
        <dbReference type="EMBL" id="MCB5492365.1"/>
    </source>
</evidence>
<reference evidence="1" key="2">
    <citation type="submission" date="2021-10" db="EMBL/GenBank/DDBJ databases">
        <title>Collection of gut derived symbiotic bacterial strains cultured from healthy donors.</title>
        <authorList>
            <person name="Lin H."/>
            <person name="Littmann E."/>
            <person name="Claire K."/>
            <person name="Pamer E."/>
        </authorList>
    </citation>
    <scope>NUCLEOTIDE SEQUENCE</scope>
    <source>
        <strain evidence="1">MSK.23.4</strain>
    </source>
</reference>
<name>A0A6N3F5F5_MEDGN</name>
<dbReference type="EMBL" id="JAQMLR010000007">
    <property type="protein sequence ID" value="MDB8738929.1"/>
    <property type="molecule type" value="Genomic_DNA"/>
</dbReference>
<dbReference type="EMBL" id="JAPZEG010000005">
    <property type="protein sequence ID" value="MDE1202979.1"/>
    <property type="molecule type" value="Genomic_DNA"/>
</dbReference>